<evidence type="ECO:0000313" key="2">
    <source>
        <dbReference type="EMBL" id="GJD95844.1"/>
    </source>
</evidence>
<dbReference type="Proteomes" id="UP001055125">
    <property type="component" value="Unassembled WGS sequence"/>
</dbReference>
<organism evidence="2 3">
    <name type="scientific">Methylobacterium iners</name>
    <dbReference type="NCBI Taxonomy" id="418707"/>
    <lineage>
        <taxon>Bacteria</taxon>
        <taxon>Pseudomonadati</taxon>
        <taxon>Pseudomonadota</taxon>
        <taxon>Alphaproteobacteria</taxon>
        <taxon>Hyphomicrobiales</taxon>
        <taxon>Methylobacteriaceae</taxon>
        <taxon>Methylobacterium</taxon>
    </lineage>
</organism>
<comment type="caution">
    <text evidence="2">The sequence shown here is derived from an EMBL/GenBank/DDBJ whole genome shotgun (WGS) entry which is preliminary data.</text>
</comment>
<evidence type="ECO:0000313" key="3">
    <source>
        <dbReference type="Proteomes" id="UP001055125"/>
    </source>
</evidence>
<reference evidence="2" key="1">
    <citation type="journal article" date="2021" name="Front. Microbiol.">
        <title>Comprehensive Comparative Genomics and Phenotyping of Methylobacterium Species.</title>
        <authorList>
            <person name="Alessa O."/>
            <person name="Ogura Y."/>
            <person name="Fujitani Y."/>
            <person name="Takami H."/>
            <person name="Hayashi T."/>
            <person name="Sahin N."/>
            <person name="Tani A."/>
        </authorList>
    </citation>
    <scope>NUCLEOTIDE SEQUENCE</scope>
    <source>
        <strain evidence="2">DSM 19015</strain>
    </source>
</reference>
<protein>
    <submittedName>
        <fullName evidence="2">Uncharacterized protein</fullName>
    </submittedName>
</protein>
<proteinExistence type="predicted"/>
<reference evidence="2" key="2">
    <citation type="submission" date="2021-08" db="EMBL/GenBank/DDBJ databases">
        <authorList>
            <person name="Tani A."/>
            <person name="Ola A."/>
            <person name="Ogura Y."/>
            <person name="Katsura K."/>
            <person name="Hayashi T."/>
        </authorList>
    </citation>
    <scope>NUCLEOTIDE SEQUENCE</scope>
    <source>
        <strain evidence="2">DSM 19015</strain>
    </source>
</reference>
<sequence>MRTKRSFVRRGLSAGARQTFIDEVEHLVAVLGAAKPVTISFHHPDGRCDVRVTIAGSDEAMRKLTSTDFLGEALDEQPSRPARQDDLKLDFTGTGTSGHGPSLTRHAIALPHDVARAEIHASAVLGQR</sequence>
<keyword evidence="3" id="KW-1185">Reference proteome</keyword>
<dbReference type="EMBL" id="BPQP01000048">
    <property type="protein sequence ID" value="GJD95844.1"/>
    <property type="molecule type" value="Genomic_DNA"/>
</dbReference>
<name>A0ABQ4RYF7_9HYPH</name>
<gene>
    <name evidence="2" type="ORF">OCOJLMKI_3060</name>
</gene>
<accession>A0ABQ4RYF7</accession>
<evidence type="ECO:0000256" key="1">
    <source>
        <dbReference type="SAM" id="MobiDB-lite"/>
    </source>
</evidence>
<feature type="region of interest" description="Disordered" evidence="1">
    <location>
        <begin position="74"/>
        <end position="104"/>
    </location>
</feature>